<dbReference type="AlphaFoldDB" id="A0A2T3QPT4"/>
<evidence type="ECO:0000256" key="8">
    <source>
        <dbReference type="SAM" id="Phobius"/>
    </source>
</evidence>
<evidence type="ECO:0000259" key="11">
    <source>
        <dbReference type="Pfam" id="PF12794"/>
    </source>
</evidence>
<evidence type="ECO:0000256" key="1">
    <source>
        <dbReference type="ARBA" id="ARBA00004651"/>
    </source>
</evidence>
<keyword evidence="7" id="KW-0175">Coiled coil</keyword>
<feature type="chain" id="PRO_5035233968" evidence="9">
    <location>
        <begin position="25"/>
        <end position="1102"/>
    </location>
</feature>
<dbReference type="NCBIfam" id="NF008180">
    <property type="entry name" value="PRK10929.1"/>
    <property type="match status" value="1"/>
</dbReference>
<dbReference type="InterPro" id="IPR024393">
    <property type="entry name" value="MscS_porin"/>
</dbReference>
<dbReference type="Proteomes" id="UP000251647">
    <property type="component" value="Unassembled WGS sequence"/>
</dbReference>
<dbReference type="Pfam" id="PF00924">
    <property type="entry name" value="MS_channel_2nd"/>
    <property type="match status" value="1"/>
</dbReference>
<comment type="subcellular location">
    <subcellularLocation>
        <location evidence="1">Cell membrane</location>
        <topology evidence="1">Multi-pass membrane protein</topology>
    </subcellularLocation>
</comment>
<feature type="domain" description="Mechanosensitive ion channel MscS C-terminal" evidence="13">
    <location>
        <begin position="994"/>
        <end position="1074"/>
    </location>
</feature>
<reference evidence="15 16" key="1">
    <citation type="submission" date="2018-06" db="EMBL/GenBank/DDBJ databases">
        <authorList>
            <consortium name="Pathogen Informatics"/>
            <person name="Doyle S."/>
        </authorList>
    </citation>
    <scope>NUCLEOTIDE SEQUENCE [LARGE SCALE GENOMIC DNA]</scope>
    <source>
        <strain evidence="15 16">NCTC11647</strain>
    </source>
</reference>
<dbReference type="PANTHER" id="PTHR30347:SF9">
    <property type="entry name" value="MINICONDUCTANCE MECHANOSENSITIVE CHANNEL MSCM"/>
    <property type="match status" value="1"/>
</dbReference>
<dbReference type="RefSeq" id="WP_005300059.1">
    <property type="nucleotide sequence ID" value="NZ_PYOG01000001.1"/>
</dbReference>
<dbReference type="InterPro" id="IPR049278">
    <property type="entry name" value="MS_channel_C"/>
</dbReference>
<evidence type="ECO:0000259" key="12">
    <source>
        <dbReference type="Pfam" id="PF12795"/>
    </source>
</evidence>
<dbReference type="SUPFAM" id="SSF82689">
    <property type="entry name" value="Mechanosensitive channel protein MscS (YggB), C-terminal domain"/>
    <property type="match status" value="1"/>
</dbReference>
<dbReference type="InterPro" id="IPR011066">
    <property type="entry name" value="MscS_channel_C_sf"/>
</dbReference>
<evidence type="ECO:0000256" key="7">
    <source>
        <dbReference type="SAM" id="Coils"/>
    </source>
</evidence>
<keyword evidence="5 8" id="KW-1133">Transmembrane helix</keyword>
<feature type="domain" description="Mechanosensitive ion channel MscS porin" evidence="12">
    <location>
        <begin position="34"/>
        <end position="262"/>
    </location>
</feature>
<dbReference type="InterPro" id="IPR006685">
    <property type="entry name" value="MscS_channel_2nd"/>
</dbReference>
<comment type="similarity">
    <text evidence="2">Belongs to the MscS (TC 1.A.23) family.</text>
</comment>
<feature type="transmembrane region" description="Helical" evidence="8">
    <location>
        <begin position="519"/>
        <end position="539"/>
    </location>
</feature>
<name>A0A2T3QPT4_PHODM</name>
<feature type="transmembrane region" description="Helical" evidence="8">
    <location>
        <begin position="473"/>
        <end position="492"/>
    </location>
</feature>
<gene>
    <name evidence="15" type="primary">kefA</name>
    <name evidence="15" type="ORF">NCTC11647_00883</name>
</gene>
<keyword evidence="6 8" id="KW-0472">Membrane</keyword>
<evidence type="ECO:0000259" key="13">
    <source>
        <dbReference type="Pfam" id="PF21082"/>
    </source>
</evidence>
<dbReference type="Pfam" id="PF12795">
    <property type="entry name" value="MscS_porin"/>
    <property type="match status" value="1"/>
</dbReference>
<dbReference type="PANTHER" id="PTHR30347">
    <property type="entry name" value="POTASSIUM CHANNEL RELATED"/>
    <property type="match status" value="1"/>
</dbReference>
<dbReference type="EMBL" id="UATL01000001">
    <property type="protein sequence ID" value="SPY27820.1"/>
    <property type="molecule type" value="Genomic_DNA"/>
</dbReference>
<evidence type="ECO:0000256" key="5">
    <source>
        <dbReference type="ARBA" id="ARBA00022989"/>
    </source>
</evidence>
<organism evidence="15 16">
    <name type="scientific">Photobacterium damselae</name>
    <dbReference type="NCBI Taxonomy" id="38293"/>
    <lineage>
        <taxon>Bacteria</taxon>
        <taxon>Pseudomonadati</taxon>
        <taxon>Pseudomonadota</taxon>
        <taxon>Gammaproteobacteria</taxon>
        <taxon>Vibrionales</taxon>
        <taxon>Vibrionaceae</taxon>
        <taxon>Photobacterium</taxon>
    </lineage>
</organism>
<dbReference type="InterPro" id="IPR023408">
    <property type="entry name" value="MscS_beta-dom_sf"/>
</dbReference>
<keyword evidence="4 8" id="KW-0812">Transmembrane</keyword>
<sequence>MLGRRLFVLVCLMFTMLVTTPAHANENEQTLNDKIEYLNKQPQTPETIKELDIYLQAQNQVAKAKEFNRLTKQYDDLIDTFPKQVAALQNKIDAFSTSEFPEFNQWDKEQLTLEIAEQDNLLLQLESSRNAHKNILLEIERGIDNFTAQSDRLRRQLKSTELDLQQARRINDTNALLLLQINEQYLNSYLNMLEAEQLSSGNRRTLAKLQVQYDNQEIEARQAYRNNLQSTLNRVLRMASSDNQETGTELEESMSDQPLVIQQLLQANQRLSGELNNLNYQNEQTQQQAVTANKQISEVTKTADDLNAMTDLLKLSPAFSESMRNRIKGLPSNPPIEALDNSIGRNQLKKYEYQQQVDSLSQRQKHITSSGLTPEQQVMAKELSDANIGLYNDLIAASESLIYQQAVLKVAYDKLNTKLTDLKNLAAKRLFWAPDTNPLSINLLIDTWEKLKWFFSPSQWINLLKAPMVINHFILLTIIVVSGLLISGQIWARKRWKKYLEKTSAKIGRVTMDKFRYSYINVFVAFCFAWVIPLVITLFGYGLQEAWQYPFVHHLGQAIVYPMALVVFFFIRELVRKNGLFISHFGWDDFVVNPTFAHYRRLLWIYIPMMVIQNFALNYSDIEVNGTLGRLAFIISNCALSYFHYRMWQQKLPMTYGDVPEGKAHLGHHLFWWTLILVPQILNYSALNGYLGSSQAIMLRMEQSAVLGVVTMLIYYLCKRLMLIQKRRLAFERAKAKRQEIIAQRQAEVQGDKEENFSTSEINIEIEEPEIDLDKISAQSLRLLRSLLLLIYLAMMAWLLSDLYLATSSLQNVTLWDVTSKINGIDQLSAITLNSVLLAVLTFGLTTILARDLPAAMELLILQHLDLRPGTGYAITSLTRYFAIFIGIIVGSGLIGFDWSKMQWLVAALGVGIGFGMQEIFANFISGLIILFEKPIRIGDTVTIRDLTGMVTKIQTRATTIVDWDRKEVIMPNKAFVTEQFVNWSLSDSITRVKLFINVEYVADPELVTQLLFDAAHECRLVLDDPAPEVFFLGLDANCQRFEVRAYAAETGHRLSLTHDLHCRIKNKFMDHSIMIAHPQLEVTMKKQELHPMRKSFRSRKA</sequence>
<evidence type="ECO:0000256" key="4">
    <source>
        <dbReference type="ARBA" id="ARBA00022692"/>
    </source>
</evidence>
<dbReference type="Gene3D" id="1.10.287.1260">
    <property type="match status" value="1"/>
</dbReference>
<feature type="transmembrane region" description="Helical" evidence="8">
    <location>
        <begin position="827"/>
        <end position="850"/>
    </location>
</feature>
<dbReference type="Gene3D" id="3.30.70.100">
    <property type="match status" value="1"/>
</dbReference>
<feature type="transmembrane region" description="Helical" evidence="8">
    <location>
        <begin position="670"/>
        <end position="691"/>
    </location>
</feature>
<dbReference type="Gene3D" id="2.30.30.60">
    <property type="match status" value="1"/>
</dbReference>
<dbReference type="OrthoDB" id="9799209at2"/>
<feature type="coiled-coil region" evidence="7">
    <location>
        <begin position="261"/>
        <end position="302"/>
    </location>
</feature>
<feature type="domain" description="Mechanosensitive ion channel inner membrane" evidence="11">
    <location>
        <begin position="479"/>
        <end position="816"/>
    </location>
</feature>
<evidence type="ECO:0000313" key="16">
    <source>
        <dbReference type="Proteomes" id="UP000251647"/>
    </source>
</evidence>
<evidence type="ECO:0000256" key="3">
    <source>
        <dbReference type="ARBA" id="ARBA00022475"/>
    </source>
</evidence>
<feature type="transmembrane region" description="Helical" evidence="8">
    <location>
        <begin position="871"/>
        <end position="897"/>
    </location>
</feature>
<keyword evidence="3" id="KW-1003">Cell membrane</keyword>
<dbReference type="InterPro" id="IPR010920">
    <property type="entry name" value="LSM_dom_sf"/>
</dbReference>
<dbReference type="Pfam" id="PF21082">
    <property type="entry name" value="MS_channel_3rd"/>
    <property type="match status" value="1"/>
</dbReference>
<dbReference type="InterPro" id="IPR011014">
    <property type="entry name" value="MscS_channel_TM-2"/>
</dbReference>
<feature type="transmembrane region" description="Helical" evidence="8">
    <location>
        <begin position="697"/>
        <end position="718"/>
    </location>
</feature>
<dbReference type="GO" id="GO:0005886">
    <property type="term" value="C:plasma membrane"/>
    <property type="evidence" value="ECO:0007669"/>
    <property type="project" value="UniProtKB-SubCell"/>
</dbReference>
<keyword evidence="9" id="KW-0732">Signal</keyword>
<evidence type="ECO:0000256" key="2">
    <source>
        <dbReference type="ARBA" id="ARBA00008017"/>
    </source>
</evidence>
<feature type="domain" description="Mechanosensitive ion channel transmembrane helices 2/3" evidence="14">
    <location>
        <begin position="878"/>
        <end position="918"/>
    </location>
</feature>
<protein>
    <submittedName>
        <fullName evidence="15">Potassium efflux system KefA</fullName>
    </submittedName>
</protein>
<dbReference type="Pfam" id="PF21088">
    <property type="entry name" value="MS_channel_1st"/>
    <property type="match status" value="1"/>
</dbReference>
<evidence type="ECO:0000256" key="6">
    <source>
        <dbReference type="ARBA" id="ARBA00023136"/>
    </source>
</evidence>
<dbReference type="InterPro" id="IPR052702">
    <property type="entry name" value="MscS-like_channel"/>
</dbReference>
<feature type="signal peptide" evidence="9">
    <location>
        <begin position="1"/>
        <end position="24"/>
    </location>
</feature>
<dbReference type="Pfam" id="PF12794">
    <property type="entry name" value="MscS_TM"/>
    <property type="match status" value="1"/>
</dbReference>
<feature type="transmembrane region" description="Helical" evidence="8">
    <location>
        <begin position="787"/>
        <end position="807"/>
    </location>
</feature>
<feature type="coiled-coil region" evidence="7">
    <location>
        <begin position="108"/>
        <end position="170"/>
    </location>
</feature>
<evidence type="ECO:0000256" key="9">
    <source>
        <dbReference type="SAM" id="SignalP"/>
    </source>
</evidence>
<feature type="transmembrane region" description="Helical" evidence="8">
    <location>
        <begin position="628"/>
        <end position="645"/>
    </location>
</feature>
<dbReference type="InterPro" id="IPR049142">
    <property type="entry name" value="MS_channel_1st"/>
</dbReference>
<evidence type="ECO:0000259" key="10">
    <source>
        <dbReference type="Pfam" id="PF00924"/>
    </source>
</evidence>
<evidence type="ECO:0000313" key="15">
    <source>
        <dbReference type="EMBL" id="SPY27820.1"/>
    </source>
</evidence>
<accession>A0A2T3QPT4</accession>
<feature type="transmembrane region" description="Helical" evidence="8">
    <location>
        <begin position="551"/>
        <end position="571"/>
    </location>
</feature>
<evidence type="ECO:0000259" key="14">
    <source>
        <dbReference type="Pfam" id="PF21088"/>
    </source>
</evidence>
<feature type="domain" description="Mechanosensitive ion channel MscS" evidence="10">
    <location>
        <begin position="920"/>
        <end position="985"/>
    </location>
</feature>
<dbReference type="SUPFAM" id="SSF82861">
    <property type="entry name" value="Mechanosensitive channel protein MscS (YggB), transmembrane region"/>
    <property type="match status" value="1"/>
</dbReference>
<feature type="transmembrane region" description="Helical" evidence="8">
    <location>
        <begin position="603"/>
        <end position="622"/>
    </location>
</feature>
<feature type="transmembrane region" description="Helical" evidence="8">
    <location>
        <begin position="903"/>
        <end position="932"/>
    </location>
</feature>
<dbReference type="InterPro" id="IPR025692">
    <property type="entry name" value="MscS_IM_dom1"/>
</dbReference>
<dbReference type="GO" id="GO:0008381">
    <property type="term" value="F:mechanosensitive monoatomic ion channel activity"/>
    <property type="evidence" value="ECO:0007669"/>
    <property type="project" value="UniProtKB-ARBA"/>
</dbReference>
<proteinExistence type="inferred from homology"/>
<dbReference type="SUPFAM" id="SSF50182">
    <property type="entry name" value="Sm-like ribonucleoproteins"/>
    <property type="match status" value="1"/>
</dbReference>